<proteinExistence type="predicted"/>
<protein>
    <submittedName>
        <fullName evidence="2">Chromosome partition protein Smc</fullName>
    </submittedName>
</protein>
<feature type="region of interest" description="Disordered" evidence="1">
    <location>
        <begin position="287"/>
        <end position="311"/>
    </location>
</feature>
<dbReference type="EMBL" id="MW122884">
    <property type="protein sequence ID" value="QOV09136.1"/>
    <property type="molecule type" value="Genomic_DNA"/>
</dbReference>
<reference evidence="2" key="1">
    <citation type="submission" date="2020-10" db="EMBL/GenBank/DDBJ databases">
        <title>Diverse heliorhodopsins detected via functional metagenomics in peat lake Actinobacteria, Chloroflexi and Archaea.</title>
        <authorList>
            <person name="Chazan A."/>
            <person name="Rozenberg A."/>
            <person name="Tahan R."/>
            <person name="Mannen K."/>
            <person name="Nagata T."/>
            <person name="Yaish S."/>
            <person name="Larom S."/>
            <person name="Kandori H."/>
            <person name="Inoue K."/>
            <person name="Beja O."/>
            <person name="Pushkarev A."/>
        </authorList>
    </citation>
    <scope>NUCLEOTIDE SEQUENCE</scope>
</reference>
<dbReference type="AlphaFoldDB" id="A0A871YEF6"/>
<sequence length="311" mass="36283">MDRNEVEKLERERAKLEKARERLEEERQKFEDERQAMEEARQELEDERDALDDEKEALEEEAEDMKEEERERIRDVIEQHREMLREKAEQLNERQREKMEKLSEQLEKAMEGVQDKIENSIAGIDFGEMGNGADKDLKDMGRDMKNIAREIRICQDTKNVGVLNLKDITPEELDKMGEIRNAGVIIAPEELIGRISAKISKNMGTIVPYKKGWRIYSGYMEFDRAMLEALEEPIEFISIGYLSVEKDVSAELLKAKIRAFHNYGQVSATEETYGIIKSKCLENYGQINKNGHDEEESPGHRGHHRHRGEDE</sequence>
<evidence type="ECO:0000256" key="1">
    <source>
        <dbReference type="SAM" id="MobiDB-lite"/>
    </source>
</evidence>
<feature type="compositionally biased region" description="Basic and acidic residues" evidence="1">
    <location>
        <begin position="18"/>
        <end position="43"/>
    </location>
</feature>
<feature type="region of interest" description="Disordered" evidence="1">
    <location>
        <begin position="18"/>
        <end position="70"/>
    </location>
</feature>
<feature type="compositionally biased region" description="Acidic residues" evidence="1">
    <location>
        <begin position="44"/>
        <end position="66"/>
    </location>
</feature>
<feature type="compositionally biased region" description="Basic residues" evidence="1">
    <location>
        <begin position="300"/>
        <end position="311"/>
    </location>
</feature>
<accession>A0A871YEF6</accession>
<gene>
    <name evidence="2" type="primary">smc</name>
    <name evidence="2" type="ORF">HULAa36F11_00019</name>
</gene>
<organism evidence="2">
    <name type="scientific">uncultured Thermoplasmata archaeon</name>
    <dbReference type="NCBI Taxonomy" id="376542"/>
    <lineage>
        <taxon>Archaea</taxon>
        <taxon>Methanobacteriati</taxon>
        <taxon>Thermoplasmatota</taxon>
        <taxon>Thermoplasmata</taxon>
        <taxon>environmental samples</taxon>
    </lineage>
</organism>
<name>A0A871YEF6_9ARCH</name>
<evidence type="ECO:0000313" key="2">
    <source>
        <dbReference type="EMBL" id="QOV09136.1"/>
    </source>
</evidence>
<dbReference type="SUPFAM" id="SSF58113">
    <property type="entry name" value="Apolipoprotein A-I"/>
    <property type="match status" value="1"/>
</dbReference>